<evidence type="ECO:0000256" key="1">
    <source>
        <dbReference type="SAM" id="MobiDB-lite"/>
    </source>
</evidence>
<evidence type="ECO:0000313" key="2">
    <source>
        <dbReference type="EMBL" id="CAD8177312.1"/>
    </source>
</evidence>
<comment type="caution">
    <text evidence="2">The sequence shown here is derived from an EMBL/GenBank/DDBJ whole genome shotgun (WGS) entry which is preliminary data.</text>
</comment>
<dbReference type="AlphaFoldDB" id="A0A8S1VNY0"/>
<keyword evidence="3" id="KW-1185">Reference proteome</keyword>
<reference evidence="2" key="1">
    <citation type="submission" date="2021-01" db="EMBL/GenBank/DDBJ databases">
        <authorList>
            <consortium name="Genoscope - CEA"/>
            <person name="William W."/>
        </authorList>
    </citation>
    <scope>NUCLEOTIDE SEQUENCE</scope>
</reference>
<accession>A0A8S1VNY0</accession>
<protein>
    <submittedName>
        <fullName evidence="2">Uncharacterized protein</fullName>
    </submittedName>
</protein>
<name>A0A8S1VNY0_PAROT</name>
<dbReference type="Proteomes" id="UP000683925">
    <property type="component" value="Unassembled WGS sequence"/>
</dbReference>
<dbReference type="EMBL" id="CAJJDP010000067">
    <property type="protein sequence ID" value="CAD8177312.1"/>
    <property type="molecule type" value="Genomic_DNA"/>
</dbReference>
<feature type="compositionally biased region" description="Polar residues" evidence="1">
    <location>
        <begin position="95"/>
        <end position="108"/>
    </location>
</feature>
<sequence>MCHRTPILNFNVSYKLYTCVVKMVTLINQGEWEVWLENSKCRRSKVIFSELIAIAFRRSNLTQQQEILSSEDAFILDNLPLNQMMFGCILQQSRFPQSSDPVNNQFNSLEPDIKEV</sequence>
<gene>
    <name evidence="2" type="ORF">POCTA_138.1.T0680238</name>
</gene>
<feature type="region of interest" description="Disordered" evidence="1">
    <location>
        <begin position="95"/>
        <end position="116"/>
    </location>
</feature>
<organism evidence="2 3">
    <name type="scientific">Paramecium octaurelia</name>
    <dbReference type="NCBI Taxonomy" id="43137"/>
    <lineage>
        <taxon>Eukaryota</taxon>
        <taxon>Sar</taxon>
        <taxon>Alveolata</taxon>
        <taxon>Ciliophora</taxon>
        <taxon>Intramacronucleata</taxon>
        <taxon>Oligohymenophorea</taxon>
        <taxon>Peniculida</taxon>
        <taxon>Parameciidae</taxon>
        <taxon>Paramecium</taxon>
    </lineage>
</organism>
<evidence type="ECO:0000313" key="3">
    <source>
        <dbReference type="Proteomes" id="UP000683925"/>
    </source>
</evidence>
<proteinExistence type="predicted"/>